<feature type="transmembrane region" description="Helical" evidence="2">
    <location>
        <begin position="276"/>
        <end position="296"/>
    </location>
</feature>
<proteinExistence type="predicted"/>
<keyword evidence="2" id="KW-1133">Transmembrane helix</keyword>
<evidence type="ECO:0000256" key="1">
    <source>
        <dbReference type="SAM" id="MobiDB-lite"/>
    </source>
</evidence>
<keyword evidence="2" id="KW-0472">Membrane</keyword>
<dbReference type="Pfam" id="PF09335">
    <property type="entry name" value="VTT_dom"/>
    <property type="match status" value="1"/>
</dbReference>
<name>A0AAD9PFI9_RIDPI</name>
<dbReference type="InterPro" id="IPR032816">
    <property type="entry name" value="VTT_dom"/>
</dbReference>
<sequence length="362" mass="40080">MDWMRSVLWFRVDKPYWDDAEKQPLSPDLILNDDGDVKKSRIDGDDAKHEVTTAVTQARELREDVNNDDIETSKLLDKENEPSCLSISLYSAIAIAFICVFLVVLRGYVKYVLLSLEETDLWVSFIVFSILFTVVSFPLTWGYILLNIAAGYLYGLCLGVFVVMTCALCGLSIAHVIIRKFLAKCIMARINNHSVRAIMRVIDSGHGFRVVVLSRLTPIPFGLQNGLFAVSNITTSRYIMASMVGMFPSQGMHAYIGSTLRSMEEVISSSSGSSFTAYIIFIGQLLMAVALLTFVIRRAKVELNKTVQGLDDRHGQGHDSDPFLPSEKGSHGNGVVIVNVHKPTALKRHSPSNSLAGQTVLL</sequence>
<dbReference type="Proteomes" id="UP001209878">
    <property type="component" value="Unassembled WGS sequence"/>
</dbReference>
<reference evidence="4" key="1">
    <citation type="journal article" date="2023" name="Mol. Biol. Evol.">
        <title>Third-Generation Sequencing Reveals the Adaptive Role of the Epigenome in Three Deep-Sea Polychaetes.</title>
        <authorList>
            <person name="Perez M."/>
            <person name="Aroh O."/>
            <person name="Sun Y."/>
            <person name="Lan Y."/>
            <person name="Juniper S.K."/>
            <person name="Young C.R."/>
            <person name="Angers B."/>
            <person name="Qian P.Y."/>
        </authorList>
    </citation>
    <scope>NUCLEOTIDE SEQUENCE</scope>
    <source>
        <strain evidence="4">R07B-5</strain>
    </source>
</reference>
<dbReference type="PANTHER" id="PTHR46593:SF1">
    <property type="entry name" value="TRANSMEMBRANE PROTEIN 64"/>
    <property type="match status" value="1"/>
</dbReference>
<organism evidence="4 5">
    <name type="scientific">Ridgeia piscesae</name>
    <name type="common">Tubeworm</name>
    <dbReference type="NCBI Taxonomy" id="27915"/>
    <lineage>
        <taxon>Eukaryota</taxon>
        <taxon>Metazoa</taxon>
        <taxon>Spiralia</taxon>
        <taxon>Lophotrochozoa</taxon>
        <taxon>Annelida</taxon>
        <taxon>Polychaeta</taxon>
        <taxon>Sedentaria</taxon>
        <taxon>Canalipalpata</taxon>
        <taxon>Sabellida</taxon>
        <taxon>Siboglinidae</taxon>
        <taxon>Ridgeia</taxon>
    </lineage>
</organism>
<dbReference type="EMBL" id="JAODUO010000010">
    <property type="protein sequence ID" value="KAK2193641.1"/>
    <property type="molecule type" value="Genomic_DNA"/>
</dbReference>
<feature type="transmembrane region" description="Helical" evidence="2">
    <location>
        <begin position="152"/>
        <end position="178"/>
    </location>
</feature>
<feature type="region of interest" description="Disordered" evidence="1">
    <location>
        <begin position="310"/>
        <end position="331"/>
    </location>
</feature>
<dbReference type="AlphaFoldDB" id="A0AAD9PFI9"/>
<dbReference type="InterPro" id="IPR053069">
    <property type="entry name" value="TVP38/TMEM64"/>
</dbReference>
<keyword evidence="5" id="KW-1185">Reference proteome</keyword>
<comment type="caution">
    <text evidence="4">The sequence shown here is derived from an EMBL/GenBank/DDBJ whole genome shotgun (WGS) entry which is preliminary data.</text>
</comment>
<feature type="domain" description="VTT" evidence="3">
    <location>
        <begin position="143"/>
        <end position="258"/>
    </location>
</feature>
<feature type="transmembrane region" description="Helical" evidence="2">
    <location>
        <begin position="121"/>
        <end position="146"/>
    </location>
</feature>
<evidence type="ECO:0000313" key="5">
    <source>
        <dbReference type="Proteomes" id="UP001209878"/>
    </source>
</evidence>
<dbReference type="PANTHER" id="PTHR46593">
    <property type="entry name" value="TRANSMEMBRANE PROTEIN 64"/>
    <property type="match status" value="1"/>
</dbReference>
<evidence type="ECO:0000256" key="2">
    <source>
        <dbReference type="SAM" id="Phobius"/>
    </source>
</evidence>
<dbReference type="GO" id="GO:0051480">
    <property type="term" value="P:regulation of cytosolic calcium ion concentration"/>
    <property type="evidence" value="ECO:0007669"/>
    <property type="project" value="TreeGrafter"/>
</dbReference>
<evidence type="ECO:0000313" key="4">
    <source>
        <dbReference type="EMBL" id="KAK2193641.1"/>
    </source>
</evidence>
<accession>A0AAD9PFI9</accession>
<keyword evidence="2" id="KW-0812">Transmembrane</keyword>
<feature type="transmembrane region" description="Helical" evidence="2">
    <location>
        <begin position="87"/>
        <end position="109"/>
    </location>
</feature>
<gene>
    <name evidence="4" type="ORF">NP493_11g14061</name>
</gene>
<protein>
    <recommendedName>
        <fullName evidence="3">VTT domain-containing protein</fullName>
    </recommendedName>
</protein>
<dbReference type="GO" id="GO:0005783">
    <property type="term" value="C:endoplasmic reticulum"/>
    <property type="evidence" value="ECO:0007669"/>
    <property type="project" value="TreeGrafter"/>
</dbReference>
<evidence type="ECO:0000259" key="3">
    <source>
        <dbReference type="Pfam" id="PF09335"/>
    </source>
</evidence>
<feature type="compositionally biased region" description="Basic and acidic residues" evidence="1">
    <location>
        <begin position="310"/>
        <end position="321"/>
    </location>
</feature>